<dbReference type="Pfam" id="PF01189">
    <property type="entry name" value="Methyltr_RsmB-F"/>
    <property type="match status" value="1"/>
</dbReference>
<comment type="subcellular location">
    <subcellularLocation>
        <location evidence="1">Nucleus</location>
    </subcellularLocation>
</comment>
<comment type="caution">
    <text evidence="13">The sequence shown here is derived from an EMBL/GenBank/DDBJ whole genome shotgun (WGS) entry which is preliminary data.</text>
</comment>
<evidence type="ECO:0000256" key="5">
    <source>
        <dbReference type="ARBA" id="ARBA00022679"/>
    </source>
</evidence>
<keyword evidence="5 10" id="KW-0808">Transferase</keyword>
<dbReference type="PANTHER" id="PTHR22808:SF1">
    <property type="entry name" value="RNA CYTOSINE-C(5)-METHYLTRANSFERASE NSUN2-RELATED"/>
    <property type="match status" value="1"/>
</dbReference>
<comment type="similarity">
    <text evidence="2 10">Belongs to the class I-like SAM-binding methyltransferase superfamily. RsmB/NOP family.</text>
</comment>
<evidence type="ECO:0000256" key="4">
    <source>
        <dbReference type="ARBA" id="ARBA00022603"/>
    </source>
</evidence>
<dbReference type="InterPro" id="IPR018314">
    <property type="entry name" value="RsmB/NOL1/NOP2-like_CS"/>
</dbReference>
<sequence length="1009" mass="103870">MGRGRGRGRGGKRNQRRDFGPDAARANVWTQDRSGGAAAAAAGAGGAPAAPAAAAASGGFDRSILYSEPFAEYYKEQAVVPPGEWDPFIESLRAPLPTTIRVNGSGRHAEELRRKLEGDFFANFGEGPIYLDGELVKPPRSLPWYPDRLAWQMDFSRGQLRKLPWLSSIHEFVKRATEAGAISRQEAVSMVPPLFMDVQPHHRVLDMCAAPGSKTFQLLEMLHAGGSHGEAPPGIVVANDADAQRCNLLTHQTKRMASANLMITNHSGEMFPRLLVKGEEAAAAAGGEAPRYMFDRVLADVPCSGDGTMRKAPDIWARWGVASGNGLHITQLKIALQGARLLKVGGRMVYSTCTFNPVEDEAVVAELLERCGGALELVDVSDQLPQLKRLPGLSTWKVRDKFQWYDSWASAAPVAHKLSPSMFATPEKARLPLHLCMRFLPHHNDTGGFFVAVLRKARPMAPVADPDGSHRLRPIGGGAGASDEAEAAALVELKAAAVAAAGAAIAAASRAVDAVASSDTAAARAASDACAAAASRISGLQEIAMANHGAVAAAKKRAAAKAEAEAARAAGAGAVAGAEPMAVDGAQPAGKQQQQQQQKQQDKEAGAEEAAAEEEGEGGERPDAPPPGYYPSAGGGHWRPSWVRGGGSRGREEEAEEGEGEGGGEGKVKRRRKNNYCKGIDPVYPIEDSHIIAMLRDYYGVPPSFPLATHLVTRCLDNELPKRIYFLSDGLLELMLADEGEALRVTSIGLKVFERHELRTKHKAGGGKQGGGGGGGADGSGGGKQEAAGSGGASGGGGGKQEAAGSGGAGDGGAAAQGLVRTCHYRLVQEGLPFILPHITKQVVSMGAEDFKLLLREKNIGLVNKAPAAANGADGGAGGGGAAAAPRLSAAALAALACVAPGGAVARLAAADADALGLGAGGDGGGDDGGALAAAAPLAICAWRTPASLSVLVTKAECDDMLQRIESAQRGLGLLPAEPPGGGGAAAAEAADAAAAEAAEEREPALALA</sequence>
<keyword evidence="4 10" id="KW-0489">Methyltransferase</keyword>
<protein>
    <submittedName>
        <fullName evidence="13">tRNA (Cytosine(34)-C(5))-methyltransferase</fullName>
    </submittedName>
</protein>
<feature type="binding site" evidence="10">
    <location>
        <position position="240"/>
    </location>
    <ligand>
        <name>S-adenosyl-L-methionine</name>
        <dbReference type="ChEBI" id="CHEBI:59789"/>
    </ligand>
</feature>
<feature type="compositionally biased region" description="Basic and acidic residues" evidence="11">
    <location>
        <begin position="999"/>
        <end position="1009"/>
    </location>
</feature>
<reference evidence="13 14" key="1">
    <citation type="journal article" date="2018" name="Sci. Rep.">
        <title>Raphidocelis subcapitata (=Pseudokirchneriella subcapitata) provides an insight into genome evolution and environmental adaptations in the Sphaeropleales.</title>
        <authorList>
            <person name="Suzuki S."/>
            <person name="Yamaguchi H."/>
            <person name="Nakajima N."/>
            <person name="Kawachi M."/>
        </authorList>
    </citation>
    <scope>NUCLEOTIDE SEQUENCE [LARGE SCALE GENOMIC DNA]</scope>
    <source>
        <strain evidence="13 14">NIES-35</strain>
    </source>
</reference>
<dbReference type="InterPro" id="IPR029063">
    <property type="entry name" value="SAM-dependent_MTases_sf"/>
</dbReference>
<dbReference type="EMBL" id="BDRX01000010">
    <property type="protein sequence ID" value="GBF89409.1"/>
    <property type="molecule type" value="Genomic_DNA"/>
</dbReference>
<feature type="region of interest" description="Disordered" evidence="11">
    <location>
        <begin position="1"/>
        <end position="45"/>
    </location>
</feature>
<dbReference type="Proteomes" id="UP000247498">
    <property type="component" value="Unassembled WGS sequence"/>
</dbReference>
<evidence type="ECO:0000256" key="6">
    <source>
        <dbReference type="ARBA" id="ARBA00022691"/>
    </source>
</evidence>
<feature type="compositionally biased region" description="Low complexity" evidence="11">
    <location>
        <begin position="986"/>
        <end position="997"/>
    </location>
</feature>
<dbReference type="InterPro" id="IPR049560">
    <property type="entry name" value="MeTrfase_RsmB-F_NOP2_cat"/>
</dbReference>
<evidence type="ECO:0000256" key="11">
    <source>
        <dbReference type="SAM" id="MobiDB-lite"/>
    </source>
</evidence>
<dbReference type="InterPro" id="IPR023267">
    <property type="entry name" value="RCMT"/>
</dbReference>
<dbReference type="InterPro" id="IPR023270">
    <property type="entry name" value="RCMT_NCL1"/>
</dbReference>
<feature type="compositionally biased region" description="Acidic residues" evidence="11">
    <location>
        <begin position="653"/>
        <end position="662"/>
    </location>
</feature>
<feature type="compositionally biased region" description="Basic residues" evidence="11">
    <location>
        <begin position="1"/>
        <end position="15"/>
    </location>
</feature>
<comment type="caution">
    <text evidence="10">Lacks conserved residue(s) required for the propagation of feature annotation.</text>
</comment>
<dbReference type="GO" id="GO:0030488">
    <property type="term" value="P:tRNA methylation"/>
    <property type="evidence" value="ECO:0007669"/>
    <property type="project" value="UniProtKB-ARBA"/>
</dbReference>
<dbReference type="InParanoid" id="A0A2V0NQ55"/>
<evidence type="ECO:0000313" key="13">
    <source>
        <dbReference type="EMBL" id="GBF89409.1"/>
    </source>
</evidence>
<feature type="binding site" evidence="10">
    <location>
        <begin position="208"/>
        <end position="214"/>
    </location>
    <ligand>
        <name>S-adenosyl-L-methionine</name>
        <dbReference type="ChEBI" id="CHEBI:59789"/>
    </ligand>
</feature>
<keyword evidence="7" id="KW-0819">tRNA processing</keyword>
<name>A0A2V0NQ55_9CHLO</name>
<feature type="domain" description="SAM-dependent MTase RsmB/NOP-type" evidence="12">
    <location>
        <begin position="88"/>
        <end position="457"/>
    </location>
</feature>
<dbReference type="PRINTS" id="PR02008">
    <property type="entry name" value="RCMTFAMILY"/>
</dbReference>
<evidence type="ECO:0000313" key="14">
    <source>
        <dbReference type="Proteomes" id="UP000247498"/>
    </source>
</evidence>
<keyword evidence="14" id="KW-1185">Reference proteome</keyword>
<dbReference type="STRING" id="307507.A0A2V0NQ55"/>
<dbReference type="Pfam" id="PF25376">
    <property type="entry name" value="Pre-PUA_NSUN2"/>
    <property type="match status" value="1"/>
</dbReference>
<keyword evidence="3" id="KW-0820">tRNA-binding</keyword>
<evidence type="ECO:0000256" key="10">
    <source>
        <dbReference type="PROSITE-ProRule" id="PRU01023"/>
    </source>
</evidence>
<dbReference type="SUPFAM" id="SSF53335">
    <property type="entry name" value="S-adenosyl-L-methionine-dependent methyltransferases"/>
    <property type="match status" value="1"/>
</dbReference>
<feature type="active site" description="Nucleophile" evidence="10">
    <location>
        <position position="353"/>
    </location>
</feature>
<evidence type="ECO:0000256" key="7">
    <source>
        <dbReference type="ARBA" id="ARBA00022694"/>
    </source>
</evidence>
<gene>
    <name evidence="13" type="ORF">Rsub_01981</name>
</gene>
<dbReference type="FunFam" id="3.40.50.150:FF:000271">
    <property type="entry name" value="NOL1/NOP2/Sun family protein"/>
    <property type="match status" value="1"/>
</dbReference>
<evidence type="ECO:0000259" key="12">
    <source>
        <dbReference type="PROSITE" id="PS51686"/>
    </source>
</evidence>
<dbReference type="PROSITE" id="PS51686">
    <property type="entry name" value="SAM_MT_RSMB_NOP"/>
    <property type="match status" value="1"/>
</dbReference>
<keyword evidence="8 10" id="KW-0694">RNA-binding</keyword>
<evidence type="ECO:0000256" key="9">
    <source>
        <dbReference type="ARBA" id="ARBA00023242"/>
    </source>
</evidence>
<dbReference type="GO" id="GO:0005634">
    <property type="term" value="C:nucleus"/>
    <property type="evidence" value="ECO:0007669"/>
    <property type="project" value="UniProtKB-SubCell"/>
</dbReference>
<dbReference type="FunCoup" id="A0A2V0NQ55">
    <property type="interactions" value="2287"/>
</dbReference>
<dbReference type="InterPro" id="IPR057286">
    <property type="entry name" value="PUA_NSUN2"/>
</dbReference>
<feature type="region of interest" description="Disordered" evidence="11">
    <location>
        <begin position="584"/>
        <end position="669"/>
    </location>
</feature>
<organism evidence="13 14">
    <name type="scientific">Raphidocelis subcapitata</name>
    <dbReference type="NCBI Taxonomy" id="307507"/>
    <lineage>
        <taxon>Eukaryota</taxon>
        <taxon>Viridiplantae</taxon>
        <taxon>Chlorophyta</taxon>
        <taxon>core chlorophytes</taxon>
        <taxon>Chlorophyceae</taxon>
        <taxon>CS clade</taxon>
        <taxon>Sphaeropleales</taxon>
        <taxon>Selenastraceae</taxon>
        <taxon>Raphidocelis</taxon>
    </lineage>
</organism>
<dbReference type="GO" id="GO:0016428">
    <property type="term" value="F:tRNA (cytidine-5-)-methyltransferase activity"/>
    <property type="evidence" value="ECO:0007669"/>
    <property type="project" value="InterPro"/>
</dbReference>
<evidence type="ECO:0000256" key="2">
    <source>
        <dbReference type="ARBA" id="ARBA00007494"/>
    </source>
</evidence>
<dbReference type="Pfam" id="PF25378">
    <property type="entry name" value="PUA_NSUN2"/>
    <property type="match status" value="1"/>
</dbReference>
<dbReference type="InterPro" id="IPR057285">
    <property type="entry name" value="Pre-PUA_NSUN2"/>
</dbReference>
<feature type="region of interest" description="Disordered" evidence="11">
    <location>
        <begin position="760"/>
        <end position="811"/>
    </location>
</feature>
<dbReference type="AlphaFoldDB" id="A0A2V0NQ55"/>
<evidence type="ECO:0000256" key="8">
    <source>
        <dbReference type="ARBA" id="ARBA00022884"/>
    </source>
</evidence>
<feature type="binding site" evidence="10">
    <location>
        <position position="300"/>
    </location>
    <ligand>
        <name>S-adenosyl-L-methionine</name>
        <dbReference type="ChEBI" id="CHEBI:59789"/>
    </ligand>
</feature>
<keyword evidence="6 10" id="KW-0949">S-adenosyl-L-methionine</keyword>
<dbReference type="OrthoDB" id="6093671at2759"/>
<feature type="compositionally biased region" description="Low complexity" evidence="11">
    <location>
        <begin position="584"/>
        <end position="599"/>
    </location>
</feature>
<dbReference type="GO" id="GO:0000049">
    <property type="term" value="F:tRNA binding"/>
    <property type="evidence" value="ECO:0007669"/>
    <property type="project" value="UniProtKB-KW"/>
</dbReference>
<feature type="region of interest" description="Disordered" evidence="11">
    <location>
        <begin position="973"/>
        <end position="1009"/>
    </location>
</feature>
<keyword evidence="9" id="KW-0539">Nucleus</keyword>
<dbReference type="PANTHER" id="PTHR22808">
    <property type="entry name" value="NCL1 YEAST -RELATED NOL1/NOP2/FMU SUN DOMAIN-CONTAINING"/>
    <property type="match status" value="1"/>
</dbReference>
<feature type="compositionally biased region" description="Gly residues" evidence="11">
    <location>
        <begin position="766"/>
        <end position="811"/>
    </location>
</feature>
<evidence type="ECO:0000256" key="3">
    <source>
        <dbReference type="ARBA" id="ARBA00022555"/>
    </source>
</evidence>
<dbReference type="Gene3D" id="3.40.50.150">
    <property type="entry name" value="Vaccinia Virus protein VP39"/>
    <property type="match status" value="1"/>
</dbReference>
<proteinExistence type="inferred from homology"/>
<dbReference type="InterPro" id="IPR001678">
    <property type="entry name" value="MeTrfase_RsmB-F_NOP2_dom"/>
</dbReference>
<dbReference type="PRINTS" id="PR02011">
    <property type="entry name" value="RCMTNCL1"/>
</dbReference>
<evidence type="ECO:0000256" key="1">
    <source>
        <dbReference type="ARBA" id="ARBA00004123"/>
    </source>
</evidence>
<feature type="compositionally biased region" description="Low complexity" evidence="11">
    <location>
        <begin position="34"/>
        <end position="45"/>
    </location>
</feature>
<dbReference type="PROSITE" id="PS01153">
    <property type="entry name" value="NOL1_NOP2_SUN"/>
    <property type="match status" value="1"/>
</dbReference>
<accession>A0A2V0NQ55</accession>